<evidence type="ECO:0000259" key="13">
    <source>
        <dbReference type="PROSITE" id="PS50071"/>
    </source>
</evidence>
<evidence type="ECO:0000256" key="2">
    <source>
        <dbReference type="ARBA" id="ARBA00006789"/>
    </source>
</evidence>
<feature type="DNA-binding region" description="Homeobox" evidence="9">
    <location>
        <begin position="21"/>
        <end position="80"/>
    </location>
</feature>
<comment type="caution">
    <text evidence="15">The sequence shown here is derived from an EMBL/GenBank/DDBJ whole genome shotgun (WGS) entry which is preliminary data.</text>
</comment>
<dbReference type="PROSITE" id="PS00027">
    <property type="entry name" value="HOMEOBOX_1"/>
    <property type="match status" value="1"/>
</dbReference>
<comment type="similarity">
    <text evidence="2">Belongs to the HD-ZIP homeobox family. Class IV subfamily.</text>
</comment>
<feature type="compositionally biased region" description="Basic residues" evidence="12">
    <location>
        <begin position="20"/>
        <end position="29"/>
    </location>
</feature>
<evidence type="ECO:0000256" key="10">
    <source>
        <dbReference type="RuleBase" id="RU000682"/>
    </source>
</evidence>
<gene>
    <name evidence="15" type="ORF">CASFOL_042782</name>
</gene>
<evidence type="ECO:0000259" key="14">
    <source>
        <dbReference type="PROSITE" id="PS50848"/>
    </source>
</evidence>
<keyword evidence="6 9" id="KW-0371">Homeobox</keyword>
<evidence type="ECO:0000256" key="9">
    <source>
        <dbReference type="PROSITE-ProRule" id="PRU00108"/>
    </source>
</evidence>
<proteinExistence type="inferred from homology"/>
<evidence type="ECO:0000256" key="3">
    <source>
        <dbReference type="ARBA" id="ARBA00023015"/>
    </source>
</evidence>
<evidence type="ECO:0000256" key="4">
    <source>
        <dbReference type="ARBA" id="ARBA00023054"/>
    </source>
</evidence>
<dbReference type="Proteomes" id="UP001632038">
    <property type="component" value="Unassembled WGS sequence"/>
</dbReference>
<feature type="domain" description="START" evidence="14">
    <location>
        <begin position="209"/>
        <end position="442"/>
    </location>
</feature>
<evidence type="ECO:0000256" key="7">
    <source>
        <dbReference type="ARBA" id="ARBA00023163"/>
    </source>
</evidence>
<dbReference type="PANTHER" id="PTHR45654">
    <property type="entry name" value="HOMEOBOX-LEUCINE ZIPPER PROTEIN MERISTEM L1"/>
    <property type="match status" value="1"/>
</dbReference>
<keyword evidence="4 11" id="KW-0175">Coiled coil</keyword>
<dbReference type="SMART" id="SM00389">
    <property type="entry name" value="HOX"/>
    <property type="match status" value="1"/>
</dbReference>
<dbReference type="PANTHER" id="PTHR45654:SF9">
    <property type="entry name" value="HOMEOBOX-LEUCINE ZIPPER PROTEIN HDG10-RELATED"/>
    <property type="match status" value="1"/>
</dbReference>
<evidence type="ECO:0000256" key="12">
    <source>
        <dbReference type="SAM" id="MobiDB-lite"/>
    </source>
</evidence>
<keyword evidence="5 9" id="KW-0238">DNA-binding</keyword>
<dbReference type="InterPro" id="IPR002913">
    <property type="entry name" value="START_lipid-bd_dom"/>
</dbReference>
<evidence type="ECO:0000313" key="16">
    <source>
        <dbReference type="Proteomes" id="UP001632038"/>
    </source>
</evidence>
<dbReference type="InterPro" id="IPR023393">
    <property type="entry name" value="START-like_dom_sf"/>
</dbReference>
<evidence type="ECO:0000256" key="5">
    <source>
        <dbReference type="ARBA" id="ARBA00023125"/>
    </source>
</evidence>
<comment type="subcellular location">
    <subcellularLocation>
        <location evidence="1 9 10">Nucleus</location>
    </subcellularLocation>
</comment>
<dbReference type="InterPro" id="IPR017970">
    <property type="entry name" value="Homeobox_CS"/>
</dbReference>
<dbReference type="FunFam" id="1.10.10.60:FF:000229">
    <property type="entry name" value="Homeobox-leucine zipper protein HDG1"/>
    <property type="match status" value="1"/>
</dbReference>
<dbReference type="Pfam" id="PF25797">
    <property type="entry name" value="PDF2_C"/>
    <property type="match status" value="1"/>
</dbReference>
<reference evidence="16" key="1">
    <citation type="journal article" date="2024" name="IScience">
        <title>Strigolactones Initiate the Formation of Haustorium-like Structures in Castilleja.</title>
        <authorList>
            <person name="Buerger M."/>
            <person name="Peterson D."/>
            <person name="Chory J."/>
        </authorList>
    </citation>
    <scope>NUCLEOTIDE SEQUENCE [LARGE SCALE GENOMIC DNA]</scope>
</reference>
<keyword evidence="8 9" id="KW-0539">Nucleus</keyword>
<dbReference type="InterPro" id="IPR042160">
    <property type="entry name" value="HD-Zip_IV"/>
</dbReference>
<dbReference type="PROSITE" id="PS50848">
    <property type="entry name" value="START"/>
    <property type="match status" value="1"/>
</dbReference>
<name>A0ABD3B8A4_9LAMI</name>
<dbReference type="InterPro" id="IPR001356">
    <property type="entry name" value="HD"/>
</dbReference>
<dbReference type="SUPFAM" id="SSF46689">
    <property type="entry name" value="Homeodomain-like"/>
    <property type="match status" value="1"/>
</dbReference>
<organism evidence="15 16">
    <name type="scientific">Castilleja foliolosa</name>
    <dbReference type="NCBI Taxonomy" id="1961234"/>
    <lineage>
        <taxon>Eukaryota</taxon>
        <taxon>Viridiplantae</taxon>
        <taxon>Streptophyta</taxon>
        <taxon>Embryophyta</taxon>
        <taxon>Tracheophyta</taxon>
        <taxon>Spermatophyta</taxon>
        <taxon>Magnoliopsida</taxon>
        <taxon>eudicotyledons</taxon>
        <taxon>Gunneridae</taxon>
        <taxon>Pentapetalae</taxon>
        <taxon>asterids</taxon>
        <taxon>lamiids</taxon>
        <taxon>Lamiales</taxon>
        <taxon>Orobanchaceae</taxon>
        <taxon>Pedicularideae</taxon>
        <taxon>Castillejinae</taxon>
        <taxon>Castilleja</taxon>
    </lineage>
</organism>
<protein>
    <submittedName>
        <fullName evidence="15">Uncharacterized protein</fullName>
    </submittedName>
</protein>
<dbReference type="Pfam" id="PF01852">
    <property type="entry name" value="START"/>
    <property type="match status" value="1"/>
</dbReference>
<evidence type="ECO:0000256" key="1">
    <source>
        <dbReference type="ARBA" id="ARBA00004123"/>
    </source>
</evidence>
<dbReference type="Pfam" id="PF00046">
    <property type="entry name" value="Homeodomain"/>
    <property type="match status" value="1"/>
</dbReference>
<keyword evidence="16" id="KW-1185">Reference proteome</keyword>
<feature type="compositionally biased region" description="Gly residues" evidence="12">
    <location>
        <begin position="1"/>
        <end position="10"/>
    </location>
</feature>
<dbReference type="Gene3D" id="3.30.530.20">
    <property type="match status" value="1"/>
</dbReference>
<evidence type="ECO:0000256" key="11">
    <source>
        <dbReference type="SAM" id="Coils"/>
    </source>
</evidence>
<accession>A0ABD3B8A4</accession>
<dbReference type="InterPro" id="IPR009057">
    <property type="entry name" value="Homeodomain-like_sf"/>
</dbReference>
<feature type="region of interest" description="Disordered" evidence="12">
    <location>
        <begin position="1"/>
        <end position="29"/>
    </location>
</feature>
<dbReference type="Gene3D" id="1.10.10.60">
    <property type="entry name" value="Homeodomain-like"/>
    <property type="match status" value="1"/>
</dbReference>
<keyword evidence="7" id="KW-0804">Transcription</keyword>
<dbReference type="SUPFAM" id="SSF55961">
    <property type="entry name" value="Bet v1-like"/>
    <property type="match status" value="2"/>
</dbReference>
<feature type="coiled-coil region" evidence="11">
    <location>
        <begin position="71"/>
        <end position="148"/>
    </location>
</feature>
<feature type="domain" description="Homeobox" evidence="13">
    <location>
        <begin position="19"/>
        <end position="79"/>
    </location>
</feature>
<dbReference type="PROSITE" id="PS50071">
    <property type="entry name" value="HOMEOBOX_2"/>
    <property type="match status" value="1"/>
</dbReference>
<dbReference type="AlphaFoldDB" id="A0ABD3B8A4"/>
<dbReference type="SMART" id="SM00234">
    <property type="entry name" value="START"/>
    <property type="match status" value="1"/>
</dbReference>
<evidence type="ECO:0000313" key="15">
    <source>
        <dbReference type="EMBL" id="KAL3613369.1"/>
    </source>
</evidence>
<evidence type="ECO:0000256" key="8">
    <source>
        <dbReference type="ARBA" id="ARBA00023242"/>
    </source>
</evidence>
<dbReference type="GO" id="GO:0005634">
    <property type="term" value="C:nucleus"/>
    <property type="evidence" value="ECO:0007669"/>
    <property type="project" value="UniProtKB-SubCell"/>
</dbReference>
<dbReference type="EMBL" id="JAVIJP010000132">
    <property type="protein sequence ID" value="KAL3613369.1"/>
    <property type="molecule type" value="Genomic_DNA"/>
</dbReference>
<keyword evidence="3" id="KW-0805">Transcription regulation</keyword>
<evidence type="ECO:0000256" key="6">
    <source>
        <dbReference type="ARBA" id="ARBA00023155"/>
    </source>
</evidence>
<dbReference type="CDD" id="cd00086">
    <property type="entry name" value="homeodomain"/>
    <property type="match status" value="1"/>
</dbReference>
<dbReference type="CDD" id="cd08875">
    <property type="entry name" value="START_ArGLABRA2_like"/>
    <property type="match status" value="1"/>
</dbReference>
<dbReference type="InterPro" id="IPR057993">
    <property type="entry name" value="HD-Zip_IV_C"/>
</dbReference>
<dbReference type="GO" id="GO:0003677">
    <property type="term" value="F:DNA binding"/>
    <property type="evidence" value="ECO:0007669"/>
    <property type="project" value="UniProtKB-UniRule"/>
</dbReference>
<sequence length="701" mass="78669">MALSYGGSGSGDEEIYNSQKGKKQYHRHSTQQIQQLEAFYKECPHPDKNQRQQLSRELGLDPKQIKFWFQNKRTQIKAQNEKADNNALRTENERLHCENLAMQETLKTIICPSCNGSCVGEEEKHRNLVRLRMENVRLKEELSQYEQAFNFHANFGRDSPVQLPGMELFPNMPGNRFSAEGMGPTTPGLEQMRRYPENPISPHWSNGIMEINKSGIIETAVGAIHELLGLMNVNEPVWARSPADGRYTLHHDSYDKLYPHSSCIKTSSARFESSKDSGEVAMTAIHLIEMLLDANKWMEMFPTIVAKAKTLEVLGTEEMGGPLHLMYEKVHVLSPLVAPREFFFIRYCGRLNPTTWVMVDVSHDFMKGFQDAAPTRSWKLPSGCLIEDMANGKSTVTWIEHIQVDDKSLTHRLYRDIVCTCQAYGAKRWITTLQRMCERYEFSIRLITTPKHELNVIASPEGQRNLMMFSHRMVKIFCEALSMSDKLDFPHLSEFENSGVRVSFRKSNEPGQLNGFVVSAATSIWLPILKENLFEFLKDEKNRAQWDVLSNGNPVNATAHVSTGTNPGNCISIIQPFVPKETKMLMLQETSIDSLGGLLVYAPMDLSDILSVVNGEDIAKIAILPSGYVVSGDGRTKKSSGASSSSNTNSNSAGSLLTVALQILVGHGTVTKELNMEAVANVHSLISSTIQKIKEALDFSD</sequence>